<dbReference type="Proteomes" id="UP001365846">
    <property type="component" value="Unassembled WGS sequence"/>
</dbReference>
<evidence type="ECO:0000313" key="2">
    <source>
        <dbReference type="EMBL" id="MEJ8815048.1"/>
    </source>
</evidence>
<accession>A0ABU8VN18</accession>
<dbReference type="PANTHER" id="PTHR36153:SF1">
    <property type="entry name" value="TYPE VI SECRETION SYSTEM COMPONENT TSSM1"/>
    <property type="match status" value="1"/>
</dbReference>
<reference evidence="2 3" key="1">
    <citation type="submission" date="2024-03" db="EMBL/GenBank/DDBJ databases">
        <title>Novel species of the genus Variovorax.</title>
        <authorList>
            <person name="Liu Q."/>
            <person name="Xin Y.-H."/>
        </authorList>
    </citation>
    <scope>NUCLEOTIDE SEQUENCE [LARGE SCALE GENOMIC DNA]</scope>
    <source>
        <strain evidence="2 3">KACC 18899</strain>
    </source>
</reference>
<keyword evidence="3" id="KW-1185">Reference proteome</keyword>
<dbReference type="InterPro" id="IPR053156">
    <property type="entry name" value="T6SS_TssM-like"/>
</dbReference>
<dbReference type="RefSeq" id="WP_340360266.1">
    <property type="nucleotide sequence ID" value="NZ_JBBKZU010000016.1"/>
</dbReference>
<feature type="domain" description="Type VI secretion system component TssM1 N-terminal" evidence="1">
    <location>
        <begin position="153"/>
        <end position="351"/>
    </location>
</feature>
<comment type="caution">
    <text evidence="2">The sequence shown here is derived from an EMBL/GenBank/DDBJ whole genome shotgun (WGS) entry which is preliminary data.</text>
</comment>
<dbReference type="Pfam" id="PF14331">
    <property type="entry name" value="IcmF-related_N"/>
    <property type="match status" value="1"/>
</dbReference>
<dbReference type="PANTHER" id="PTHR36153">
    <property type="entry name" value="INNER MEMBRANE PROTEIN-RELATED"/>
    <property type="match status" value="1"/>
</dbReference>
<name>A0ABU8VN18_9BURK</name>
<proteinExistence type="predicted"/>
<gene>
    <name evidence="2" type="ORF">WKW77_28505</name>
</gene>
<sequence>MSQLPPIPMQFWTLLAVCLLALLSLWWVLFGSGRAARRRSLRARIVAVTPGGAAALAPAEDAAIRQSLAQQVPPLSPGSTGTRRGTLYTTPWFLFVGDASANVAELLALAAGSPTTQDTVQVATRPFWCWHRLPSIIAIEMHPSVLGDPPDARERSLWYRSLLDLAERRRRLPLNGIVVCVSASTLLEPARVRDGLARRLRALVHDAAEHLRIQLPVYLVVTGLERLDGFDALRAALPVEALGQALGHRLHNGAAPRVPADKQLDGLYAEIMQRMHALRMALFLAERSPAQRQAIHAFVEQLRSLQPGLHSTADVLFGYGTGPRSPRWRGLYLTATPCNGSAGAFAQDLFARFLPSDQPLAHSRRPGAANDGDFDSTRL</sequence>
<evidence type="ECO:0000259" key="1">
    <source>
        <dbReference type="Pfam" id="PF14331"/>
    </source>
</evidence>
<protein>
    <submittedName>
        <fullName evidence="2">Type VI secretion system protein</fullName>
    </submittedName>
</protein>
<dbReference type="InterPro" id="IPR025743">
    <property type="entry name" value="TssM1_N"/>
</dbReference>
<organism evidence="2 3">
    <name type="scientific">Variovorax ureilyticus</name>
    <dbReference type="NCBI Taxonomy" id="1836198"/>
    <lineage>
        <taxon>Bacteria</taxon>
        <taxon>Pseudomonadati</taxon>
        <taxon>Pseudomonadota</taxon>
        <taxon>Betaproteobacteria</taxon>
        <taxon>Burkholderiales</taxon>
        <taxon>Comamonadaceae</taxon>
        <taxon>Variovorax</taxon>
    </lineage>
</organism>
<evidence type="ECO:0000313" key="3">
    <source>
        <dbReference type="Proteomes" id="UP001365846"/>
    </source>
</evidence>
<dbReference type="EMBL" id="JBBKZU010000016">
    <property type="protein sequence ID" value="MEJ8815048.1"/>
    <property type="molecule type" value="Genomic_DNA"/>
</dbReference>